<evidence type="ECO:0000313" key="1">
    <source>
        <dbReference type="EMBL" id="KZP30740.1"/>
    </source>
</evidence>
<keyword evidence="2" id="KW-1185">Reference proteome</keyword>
<gene>
    <name evidence="1" type="ORF">FIBSPDRAFT_1037998</name>
</gene>
<dbReference type="EMBL" id="KV417492">
    <property type="protein sequence ID" value="KZP30740.1"/>
    <property type="molecule type" value="Genomic_DNA"/>
</dbReference>
<accession>A0A166TLA5</accession>
<dbReference type="OrthoDB" id="3133286at2759"/>
<reference evidence="1 2" key="1">
    <citation type="journal article" date="2016" name="Mol. Biol. Evol.">
        <title>Comparative Genomics of Early-Diverging Mushroom-Forming Fungi Provides Insights into the Origins of Lignocellulose Decay Capabilities.</title>
        <authorList>
            <person name="Nagy L.G."/>
            <person name="Riley R."/>
            <person name="Tritt A."/>
            <person name="Adam C."/>
            <person name="Daum C."/>
            <person name="Floudas D."/>
            <person name="Sun H."/>
            <person name="Yadav J.S."/>
            <person name="Pangilinan J."/>
            <person name="Larsson K.H."/>
            <person name="Matsuura K."/>
            <person name="Barry K."/>
            <person name="Labutti K."/>
            <person name="Kuo R."/>
            <person name="Ohm R.A."/>
            <person name="Bhattacharya S.S."/>
            <person name="Shirouzu T."/>
            <person name="Yoshinaga Y."/>
            <person name="Martin F.M."/>
            <person name="Grigoriev I.V."/>
            <person name="Hibbett D.S."/>
        </authorList>
    </citation>
    <scope>NUCLEOTIDE SEQUENCE [LARGE SCALE GENOMIC DNA]</scope>
    <source>
        <strain evidence="1 2">CBS 109695</strain>
    </source>
</reference>
<organism evidence="1 2">
    <name type="scientific">Athelia psychrophila</name>
    <dbReference type="NCBI Taxonomy" id="1759441"/>
    <lineage>
        <taxon>Eukaryota</taxon>
        <taxon>Fungi</taxon>
        <taxon>Dikarya</taxon>
        <taxon>Basidiomycota</taxon>
        <taxon>Agaricomycotina</taxon>
        <taxon>Agaricomycetes</taxon>
        <taxon>Agaricomycetidae</taxon>
        <taxon>Atheliales</taxon>
        <taxon>Atheliaceae</taxon>
        <taxon>Athelia</taxon>
    </lineage>
</organism>
<protein>
    <submittedName>
        <fullName evidence="1">Uncharacterized protein</fullName>
    </submittedName>
</protein>
<dbReference type="Proteomes" id="UP000076532">
    <property type="component" value="Unassembled WGS sequence"/>
</dbReference>
<sequence length="488" mass="55079">MRNHLKQKFRSRKRELAAAGARKLAVLKGKAKIIRTQKPVNTPEVPPTYETVRAAATAVTHILSEMGITCAIFGSLAYKIYGSIDRDPESLSVVVWPPTAEKYDLQLLRSQIADADFTVFSLGSKSQRSKESGLWYRGRPNDKASHCQIIIIVPGMQDLPGISVDRISLVDGLPLIPIPIVLFQLLVQWERKTQNGTKEYQYTSDIRAILASSHMENINIQRPWREPGLFGAETQQILGDSIQRYCGIFPKATGAFGRLGLPVNLSCESAARAVIQVLKEMGMVAAIYGSLACRLYSDSARNPKNINVLVWSLNSRHVDLEGVKEQMAARDSTHLTVVPPIAPSQAKPALWYRGSEEDKYTHFRIEIRVPAMNSLPKLMPNHINELNDISLVPFAVALIDTLGIWDFECLRARDKPDHHRRANDVQRMLKSRHAQYSSRNKLSWKGNIIFSDTYRETVRLKIRRFCDMYPDATHDWRLLELGLFPTAP</sequence>
<name>A0A166TLA5_9AGAM</name>
<proteinExistence type="predicted"/>
<dbReference type="AlphaFoldDB" id="A0A166TLA5"/>
<evidence type="ECO:0000313" key="2">
    <source>
        <dbReference type="Proteomes" id="UP000076532"/>
    </source>
</evidence>